<reference evidence="4 5" key="1">
    <citation type="submission" date="2018-06" db="EMBL/GenBank/DDBJ databases">
        <title>Actinomadura craniellae sp. nov. isolated from marine sponge Craniella sp.</title>
        <authorList>
            <person name="Li L."/>
            <person name="Xu Q.H."/>
            <person name="Lin H.W."/>
            <person name="Lu Y.H."/>
        </authorList>
    </citation>
    <scope>NUCLEOTIDE SEQUENCE [LARGE SCALE GENOMIC DNA]</scope>
    <source>
        <strain evidence="4 5">LHW63021</strain>
    </source>
</reference>
<evidence type="ECO:0000313" key="4">
    <source>
        <dbReference type="EMBL" id="RAY13755.1"/>
    </source>
</evidence>
<gene>
    <name evidence="4" type="ORF">DPM19_19060</name>
</gene>
<organism evidence="4 5">
    <name type="scientific">Actinomadura craniellae</name>
    <dbReference type="NCBI Taxonomy" id="2231787"/>
    <lineage>
        <taxon>Bacteria</taxon>
        <taxon>Bacillati</taxon>
        <taxon>Actinomycetota</taxon>
        <taxon>Actinomycetes</taxon>
        <taxon>Streptosporangiales</taxon>
        <taxon>Thermomonosporaceae</taxon>
        <taxon>Actinomadura</taxon>
    </lineage>
</organism>
<dbReference type="InterPro" id="IPR000086">
    <property type="entry name" value="NUDIX_hydrolase_dom"/>
</dbReference>
<dbReference type="PANTHER" id="PTHR43046">
    <property type="entry name" value="GDP-MANNOSE MANNOSYL HYDROLASE"/>
    <property type="match status" value="1"/>
</dbReference>
<name>A0A365H3R6_9ACTN</name>
<dbReference type="AlphaFoldDB" id="A0A365H3R6"/>
<dbReference type="PROSITE" id="PS51462">
    <property type="entry name" value="NUDIX"/>
    <property type="match status" value="1"/>
</dbReference>
<comment type="caution">
    <text evidence="4">The sequence shown here is derived from an EMBL/GenBank/DDBJ whole genome shotgun (WGS) entry which is preliminary data.</text>
</comment>
<dbReference type="CDD" id="cd02883">
    <property type="entry name" value="NUDIX_Hydrolase"/>
    <property type="match status" value="1"/>
</dbReference>
<comment type="cofactor">
    <cofactor evidence="1">
        <name>Mg(2+)</name>
        <dbReference type="ChEBI" id="CHEBI:18420"/>
    </cofactor>
</comment>
<evidence type="ECO:0000259" key="3">
    <source>
        <dbReference type="PROSITE" id="PS51462"/>
    </source>
</evidence>
<keyword evidence="5" id="KW-1185">Reference proteome</keyword>
<dbReference type="EMBL" id="QLYX01000008">
    <property type="protein sequence ID" value="RAY13755.1"/>
    <property type="molecule type" value="Genomic_DNA"/>
</dbReference>
<dbReference type="PANTHER" id="PTHR43046:SF13">
    <property type="entry name" value="NUDIX HYDROLASE DOMAIN-CONTAINING PROTEIN"/>
    <property type="match status" value="1"/>
</dbReference>
<evidence type="ECO:0000256" key="2">
    <source>
        <dbReference type="ARBA" id="ARBA00022801"/>
    </source>
</evidence>
<protein>
    <recommendedName>
        <fullName evidence="3">Nudix hydrolase domain-containing protein</fullName>
    </recommendedName>
</protein>
<accession>A0A365H3R6</accession>
<dbReference type="InterPro" id="IPR015797">
    <property type="entry name" value="NUDIX_hydrolase-like_dom_sf"/>
</dbReference>
<dbReference type="Proteomes" id="UP000251891">
    <property type="component" value="Unassembled WGS sequence"/>
</dbReference>
<keyword evidence="2" id="KW-0378">Hydrolase</keyword>
<evidence type="ECO:0000256" key="1">
    <source>
        <dbReference type="ARBA" id="ARBA00001946"/>
    </source>
</evidence>
<sequence length="193" mass="22368">MPCENRRERLLKPVIHELVDDDFTPRDVPDFGLSVPEYGRTMDNIVQANVDVVIHTGEGQVLLGYRNDLPLRDMFWIFGGRMKPGETMTDTAARVVHRELGLKVEQDRLIVDNIYNIRWATRNAPPEERGYQTILTIMKYECTEEEVESVATADVTHEWIRWHSPTELRELHTSDSDKLHPFLPIILKNAGLY</sequence>
<proteinExistence type="predicted"/>
<evidence type="ECO:0000313" key="5">
    <source>
        <dbReference type="Proteomes" id="UP000251891"/>
    </source>
</evidence>
<dbReference type="SUPFAM" id="SSF55811">
    <property type="entry name" value="Nudix"/>
    <property type="match status" value="1"/>
</dbReference>
<dbReference type="Gene3D" id="3.90.79.10">
    <property type="entry name" value="Nucleoside Triphosphate Pyrophosphohydrolase"/>
    <property type="match status" value="1"/>
</dbReference>
<dbReference type="GO" id="GO:0016787">
    <property type="term" value="F:hydrolase activity"/>
    <property type="evidence" value="ECO:0007669"/>
    <property type="project" value="UniProtKB-KW"/>
</dbReference>
<dbReference type="Pfam" id="PF00293">
    <property type="entry name" value="NUDIX"/>
    <property type="match status" value="1"/>
</dbReference>
<feature type="domain" description="Nudix hydrolase" evidence="3">
    <location>
        <begin position="45"/>
        <end position="187"/>
    </location>
</feature>